<organism evidence="2 3">
    <name type="scientific">Desulforhopalus singaporensis</name>
    <dbReference type="NCBI Taxonomy" id="91360"/>
    <lineage>
        <taxon>Bacteria</taxon>
        <taxon>Pseudomonadati</taxon>
        <taxon>Thermodesulfobacteriota</taxon>
        <taxon>Desulfobulbia</taxon>
        <taxon>Desulfobulbales</taxon>
        <taxon>Desulfocapsaceae</taxon>
        <taxon>Desulforhopalus</taxon>
    </lineage>
</organism>
<dbReference type="EMBL" id="FNJI01000064">
    <property type="protein sequence ID" value="SDP81695.1"/>
    <property type="molecule type" value="Genomic_DNA"/>
</dbReference>
<gene>
    <name evidence="2" type="ORF">SAMN05660330_04225</name>
</gene>
<protein>
    <submittedName>
        <fullName evidence="2">Uncharacterized protein</fullName>
    </submittedName>
</protein>
<reference evidence="2 3" key="1">
    <citation type="submission" date="2016-10" db="EMBL/GenBank/DDBJ databases">
        <authorList>
            <person name="de Groot N.N."/>
        </authorList>
    </citation>
    <scope>NUCLEOTIDE SEQUENCE [LARGE SCALE GENOMIC DNA]</scope>
    <source>
        <strain evidence="2 3">DSM 12130</strain>
    </source>
</reference>
<dbReference type="RefSeq" id="WP_092226096.1">
    <property type="nucleotide sequence ID" value="NZ_FNJI01000064.1"/>
</dbReference>
<accession>A0A1H0VU47</accession>
<name>A0A1H0VU47_9BACT</name>
<evidence type="ECO:0000256" key="1">
    <source>
        <dbReference type="SAM" id="Coils"/>
    </source>
</evidence>
<dbReference type="Proteomes" id="UP000199073">
    <property type="component" value="Unassembled WGS sequence"/>
</dbReference>
<keyword evidence="3" id="KW-1185">Reference proteome</keyword>
<dbReference type="STRING" id="91360.SAMN05660330_04225"/>
<proteinExistence type="predicted"/>
<dbReference type="AlphaFoldDB" id="A0A1H0VU47"/>
<keyword evidence="1" id="KW-0175">Coiled coil</keyword>
<sequence length="232" mass="26445">MSTENTKTDYSVLIGKGILGAIPFVGPLIAETVGATIPNQRIDRINDFLLLLEQRIEETERENAKLKFQNEEFIDILEESMLQASRALSKERKEYIASIIANGIAEEKIEYNQKKLLLNILNELSDTEIIILQLYGLPPGEDREYFEKHKDILTPPPPSMRTREQSGINDRTLYDAQRNHLVRLNLTTPKYKKPKRGETPEFDPATGMMKSQGYKITSLGRLLLGNVGLKTW</sequence>
<feature type="coiled-coil region" evidence="1">
    <location>
        <begin position="42"/>
        <end position="94"/>
    </location>
</feature>
<evidence type="ECO:0000313" key="2">
    <source>
        <dbReference type="EMBL" id="SDP81695.1"/>
    </source>
</evidence>
<dbReference type="OrthoDB" id="8450427at2"/>
<evidence type="ECO:0000313" key="3">
    <source>
        <dbReference type="Proteomes" id="UP000199073"/>
    </source>
</evidence>